<feature type="coiled-coil region" evidence="1">
    <location>
        <begin position="877"/>
        <end position="911"/>
    </location>
</feature>
<feature type="compositionally biased region" description="Basic and acidic residues" evidence="2">
    <location>
        <begin position="1077"/>
        <end position="1087"/>
    </location>
</feature>
<feature type="transmembrane region" description="Helical" evidence="3">
    <location>
        <begin position="134"/>
        <end position="155"/>
    </location>
</feature>
<keyword evidence="3" id="KW-0472">Membrane</keyword>
<feature type="compositionally biased region" description="Low complexity" evidence="2">
    <location>
        <begin position="377"/>
        <end position="394"/>
    </location>
</feature>
<keyword evidence="1" id="KW-0175">Coiled coil</keyword>
<dbReference type="InterPro" id="IPR016024">
    <property type="entry name" value="ARM-type_fold"/>
</dbReference>
<keyword evidence="5" id="KW-1185">Reference proteome</keyword>
<proteinExistence type="predicted"/>
<organism evidence="4 5">
    <name type="scientific">Magallana gigas</name>
    <name type="common">Pacific oyster</name>
    <name type="synonym">Crassostrea gigas</name>
    <dbReference type="NCBI Taxonomy" id="29159"/>
    <lineage>
        <taxon>Eukaryota</taxon>
        <taxon>Metazoa</taxon>
        <taxon>Spiralia</taxon>
        <taxon>Lophotrochozoa</taxon>
        <taxon>Mollusca</taxon>
        <taxon>Bivalvia</taxon>
        <taxon>Autobranchia</taxon>
        <taxon>Pteriomorphia</taxon>
        <taxon>Ostreida</taxon>
        <taxon>Ostreoidea</taxon>
        <taxon>Ostreidae</taxon>
        <taxon>Magallana</taxon>
    </lineage>
</organism>
<evidence type="ECO:0000313" key="4">
    <source>
        <dbReference type="EnsemblMetazoa" id="G24629.5:cds"/>
    </source>
</evidence>
<evidence type="ECO:0000256" key="1">
    <source>
        <dbReference type="SAM" id="Coils"/>
    </source>
</evidence>
<sequence>MAANSVDGRNVQVDVRELFNLLESNQLKTVDEITEEIQQHLSAVKEAWLINSLVDYFYIAQTDRVIDILTSVREPHDKHLVEKLAEGIKNDKHQLLAMKLLLHVVCKQPMWVHKLIKPPIFPALIKCLKTDTDIPLLMTGVMVITILLPAIPSLVGKYLPDIFDIFGHLVSFNIRKPSSPKEGNAPDIFLLHLQVALYGLFHRLYGMFPYTFLTYLRHHYSKKDNAAAYEESIKPMLERVRLHPHLISETREKEMDGKRWKSLEDHDVIVLCAKMSIDQIEGTWEEMSCPVVSSSYRSIMSVEGGRKTSTSDGKKSRSSISSPPQLSPPVISQDLISYWSPSLSVGLSTPPSSQRTTPATSVLENSLASLHQAIPGTSANTSTTATPRATPPITSEDDKNKGRLKTYREMHVKKLSLSNKSLPGSADGKSGSSSVPPSPLRAEFTTEPPRGIFKSLPVKQAARELQFDPGSRRRSLGTPDLSSENFHDSSLTGEGSLRDVEGEKSQVDLMESYSRDAIIKIQTAEEVDTEDQEVSDITKNPVPPQFQTAESVAKFMRSVNRIRFNSMSNEVESFLAQEKFCSKRNSRSCPHLDKMAVAEEEAEDQMSRSVSTTFKQSSVVNLPKVGGIKDSERTSTPNTEADTTKATNVTINLTSNVVNNIACQKVDAGSGERERDIISLLKSVLVPTKVAVCQRCSAQCLTNESPNKSELPIPVFETFSPPELLDRHLQMGGEIHAKQLSKIPLTNQDSINWTHFGGMPPADEVNILRGQIFMMKNQILYERNKRELHAKRNRRLLRKITTANALEEQTKAQAEQIQLMNTEIQNLTLSMKILQEENRRLRQTNESNEYETQVKLRSCLNELDELRSAKTEMNTLLIRQREDQDALKAKLQNKEAELFKEQRINQHLKEQVQMTQRLKEQVLQLHKELLLMGELQGKYETKLHVIRNSHHSKPEQENMIATLRAENKALKEKMKTNTLNLDGFGKKLQDMEEHLQNKQLTIEELQRQLHYAKVCHEDEIKAVEDKYNSVCSINQRLEAHVMSLYGQIDQMERPRQAKGKTARIMHIRASKRLPSPESKDNGARERTGSFPRMPPNTKPPLTKMSSVPIGCGLAGSTPTTGKMEPEPSLSHQKEKGKGKSDATRTVTSGHVVVDQSEDTVSISSVESGVSVSRRGNALYSDVEEHSQSSKDSGYIK</sequence>
<dbReference type="Pfam" id="PF04388">
    <property type="entry name" value="Hamartin"/>
    <property type="match status" value="1"/>
</dbReference>
<accession>A0A8W8KQI7</accession>
<feature type="compositionally biased region" description="Low complexity" evidence="2">
    <location>
        <begin position="318"/>
        <end position="328"/>
    </location>
</feature>
<dbReference type="GO" id="GO:0032007">
    <property type="term" value="P:negative regulation of TOR signaling"/>
    <property type="evidence" value="ECO:0007669"/>
    <property type="project" value="TreeGrafter"/>
</dbReference>
<evidence type="ECO:0008006" key="6">
    <source>
        <dbReference type="Google" id="ProtNLM"/>
    </source>
</evidence>
<feature type="coiled-coil region" evidence="1">
    <location>
        <begin position="953"/>
        <end position="1008"/>
    </location>
</feature>
<feature type="compositionally biased region" description="Polar residues" evidence="2">
    <location>
        <begin position="480"/>
        <end position="493"/>
    </location>
</feature>
<dbReference type="PANTHER" id="PTHR15154:SF2">
    <property type="entry name" value="HAMARTIN"/>
    <property type="match status" value="1"/>
</dbReference>
<evidence type="ECO:0000256" key="3">
    <source>
        <dbReference type="SAM" id="Phobius"/>
    </source>
</evidence>
<dbReference type="Proteomes" id="UP000005408">
    <property type="component" value="Unassembled WGS sequence"/>
</dbReference>
<dbReference type="SUPFAM" id="SSF48371">
    <property type="entry name" value="ARM repeat"/>
    <property type="match status" value="1"/>
</dbReference>
<reference evidence="4" key="1">
    <citation type="submission" date="2022-08" db="UniProtKB">
        <authorList>
            <consortium name="EnsemblMetazoa"/>
        </authorList>
    </citation>
    <scope>IDENTIFICATION</scope>
    <source>
        <strain evidence="4">05x7-T-G4-1.051#20</strain>
    </source>
</reference>
<dbReference type="GO" id="GO:0008285">
    <property type="term" value="P:negative regulation of cell population proliferation"/>
    <property type="evidence" value="ECO:0007669"/>
    <property type="project" value="TreeGrafter"/>
</dbReference>
<dbReference type="PANTHER" id="PTHR15154">
    <property type="entry name" value="HAMARTIN"/>
    <property type="match status" value="1"/>
</dbReference>
<feature type="region of interest" description="Disordered" evidence="2">
    <location>
        <begin position="300"/>
        <end position="328"/>
    </location>
</feature>
<feature type="coiled-coil region" evidence="1">
    <location>
        <begin position="803"/>
        <end position="851"/>
    </location>
</feature>
<name>A0A8W8KQI7_MAGGI</name>
<feature type="region of interest" description="Disordered" evidence="2">
    <location>
        <begin position="375"/>
        <end position="403"/>
    </location>
</feature>
<feature type="region of interest" description="Disordered" evidence="2">
    <location>
        <begin position="1070"/>
        <end position="1196"/>
    </location>
</feature>
<protein>
    <recommendedName>
        <fullName evidence="6">Hamartin</fullName>
    </recommendedName>
</protein>
<keyword evidence="3" id="KW-0812">Transmembrane</keyword>
<feature type="compositionally biased region" description="Low complexity" evidence="2">
    <location>
        <begin position="1160"/>
        <end position="1172"/>
    </location>
</feature>
<dbReference type="EnsemblMetazoa" id="G24629.5">
    <property type="protein sequence ID" value="G24629.5:cds"/>
    <property type="gene ID" value="G24629"/>
</dbReference>
<dbReference type="GO" id="GO:0033596">
    <property type="term" value="C:TSC1-TSC2 complex"/>
    <property type="evidence" value="ECO:0007669"/>
    <property type="project" value="TreeGrafter"/>
</dbReference>
<dbReference type="GO" id="GO:0051726">
    <property type="term" value="P:regulation of cell cycle"/>
    <property type="evidence" value="ECO:0007669"/>
    <property type="project" value="TreeGrafter"/>
</dbReference>
<evidence type="ECO:0000313" key="5">
    <source>
        <dbReference type="Proteomes" id="UP000005408"/>
    </source>
</evidence>
<keyword evidence="3" id="KW-1133">Transmembrane helix</keyword>
<evidence type="ECO:0000256" key="2">
    <source>
        <dbReference type="SAM" id="MobiDB-lite"/>
    </source>
</evidence>
<dbReference type="AlphaFoldDB" id="A0A8W8KQI7"/>
<feature type="region of interest" description="Disordered" evidence="2">
    <location>
        <begin position="417"/>
        <end position="496"/>
    </location>
</feature>
<dbReference type="InterPro" id="IPR007483">
    <property type="entry name" value="Hamartin"/>
</dbReference>
<feature type="compositionally biased region" description="Basic and acidic residues" evidence="2">
    <location>
        <begin position="1131"/>
        <end position="1142"/>
    </location>
</feature>